<dbReference type="GO" id="GO:0032543">
    <property type="term" value="P:mitochondrial translation"/>
    <property type="evidence" value="ECO:0007669"/>
    <property type="project" value="TreeGrafter"/>
</dbReference>
<proteinExistence type="inferred from homology"/>
<evidence type="ECO:0000313" key="12">
    <source>
        <dbReference type="EMBL" id="CAF0764689.1"/>
    </source>
</evidence>
<evidence type="ECO:0000313" key="14">
    <source>
        <dbReference type="Proteomes" id="UP000663829"/>
    </source>
</evidence>
<dbReference type="EMBL" id="CAJOBC010000151">
    <property type="protein sequence ID" value="CAF3545929.1"/>
    <property type="molecule type" value="Genomic_DNA"/>
</dbReference>
<feature type="domain" description="Aminoacyl-tRNA synthetase class Ia" evidence="10">
    <location>
        <begin position="18"/>
        <end position="80"/>
    </location>
</feature>
<sequence length="954" mass="111862">MKNQIKSQAALRQKFDTNRLWEWQASQKNRPLFILHDGPPYANGPLHMGHFLNKIQKDVICRYKLLNGYKIDFRPGWDCHARQFATDAIELQKKEFQSWSILADWNNCYKTFDKEYIIDEIKLFWKLYEKGFLYRQYKPVYWSPSVQSALAESELEYNDKHKRFVTKHNKYFKLLLYYFSVSMAIYVRFRVQDSIVSLVSGSTDLSNLPLYVLIWTTTPWSLIANEAVAVNEKLQYAFLKTVDNDIYIVSESLVENVKKLEPFIDSKVIGYCTGSKLADIHYQHPIYSDSIHHRIVTNDHVSSSIGTGLVHIAPAHGPDDFKLSIKYNLKCVNAVDKNGYLDCPSIKSLHGKNAFYIDDGIKSIINYLDKNVIYQSEYIHSYPYDWRTKQPVIILGSKQWFIDTNQLRDNAKEYLKDHVDVYPEGAGNSFQAMTSQRPYWCISRQRHWGVPIPVFYKKNNMDEIIVNQEIIDHLIKQIDKTNSIDIWWSKDIKDILPDEMHNQENNLVRGNDIFDVWFDSGSSFYSILKDSYYQADLYTEGHDQFNGWFLSSLLLTIAVQSTSPFKTLFVHGFVVDKQSQKMSKSIGNVTSPSDVIYGNAPSKKQNSENNYFLENGLDVCREWVTRESYKPTCKASVEDFNNAHKRVFDIRNIFRFLIGNLYDYNHSHHEVSVKDLTTVDRYMAYRLSQIIKKYHNDFDQYSFYRSLIILEDFMYSEVSGFYCSITKDRLYCYPSDSYLRRSTQTVFYYLLKCLNERLAPIMPFLAQEIHNELKTLEGATEHYDVFHNQFTNIDEKFSTLSSEIKLLMTSILSVRDTFNSLTEGKRPAMFDCFLYMDEQNQTHFDHIKKFLIPQSSNLSSSYEYWEPLEEILQCSHVYTQSLSEIDVTKETMSSVHITPDNPFSYVLKIKRTSLHSCPRCRLFKSSHDNELCSRCLQTLELNHTNQQKLKVDRS</sequence>
<dbReference type="AlphaFoldDB" id="A0A813QC07"/>
<dbReference type="Proteomes" id="UP000663829">
    <property type="component" value="Unassembled WGS sequence"/>
</dbReference>
<dbReference type="Proteomes" id="UP000681722">
    <property type="component" value="Unassembled WGS sequence"/>
</dbReference>
<dbReference type="GO" id="GO:0000049">
    <property type="term" value="F:tRNA binding"/>
    <property type="evidence" value="ECO:0007669"/>
    <property type="project" value="InterPro"/>
</dbReference>
<dbReference type="GO" id="GO:0004822">
    <property type="term" value="F:isoleucine-tRNA ligase activity"/>
    <property type="evidence" value="ECO:0007669"/>
    <property type="project" value="UniProtKB-EC"/>
</dbReference>
<evidence type="ECO:0000256" key="1">
    <source>
        <dbReference type="ARBA" id="ARBA00005594"/>
    </source>
</evidence>
<evidence type="ECO:0000256" key="9">
    <source>
        <dbReference type="RuleBase" id="RU363035"/>
    </source>
</evidence>
<evidence type="ECO:0000256" key="4">
    <source>
        <dbReference type="ARBA" id="ARBA00022741"/>
    </source>
</evidence>
<dbReference type="GO" id="GO:0006428">
    <property type="term" value="P:isoleucyl-tRNA aminoacylation"/>
    <property type="evidence" value="ECO:0007669"/>
    <property type="project" value="InterPro"/>
</dbReference>
<evidence type="ECO:0000256" key="7">
    <source>
        <dbReference type="ARBA" id="ARBA00023146"/>
    </source>
</evidence>
<dbReference type="Gene3D" id="3.90.740.10">
    <property type="entry name" value="Valyl/Leucyl/Isoleucyl-tRNA synthetase, editing domain"/>
    <property type="match status" value="1"/>
</dbReference>
<dbReference type="InterPro" id="IPR002301">
    <property type="entry name" value="Ile-tRNA-ligase"/>
</dbReference>
<evidence type="ECO:0000256" key="5">
    <source>
        <dbReference type="ARBA" id="ARBA00022840"/>
    </source>
</evidence>
<evidence type="ECO:0000256" key="3">
    <source>
        <dbReference type="ARBA" id="ARBA00022598"/>
    </source>
</evidence>
<dbReference type="InterPro" id="IPR002300">
    <property type="entry name" value="aa-tRNA-synth_Ia"/>
</dbReference>
<dbReference type="SUPFAM" id="SSF50677">
    <property type="entry name" value="ValRS/IleRS/LeuRS editing domain"/>
    <property type="match status" value="1"/>
</dbReference>
<evidence type="ECO:0000313" key="13">
    <source>
        <dbReference type="EMBL" id="CAF3545929.1"/>
    </source>
</evidence>
<dbReference type="EMBL" id="CAJNOQ010000151">
    <property type="protein sequence ID" value="CAF0764689.1"/>
    <property type="molecule type" value="Genomic_DNA"/>
</dbReference>
<keyword evidence="6 9" id="KW-0648">Protein biosynthesis</keyword>
<dbReference type="SUPFAM" id="SSF47323">
    <property type="entry name" value="Anticodon-binding domain of a subclass of class I aminoacyl-tRNA synthetases"/>
    <property type="match status" value="1"/>
</dbReference>
<dbReference type="InterPro" id="IPR009080">
    <property type="entry name" value="tRNAsynth_Ia_anticodon-bd"/>
</dbReference>
<feature type="domain" description="Aminoacyl-tRNA synthetase class Ia" evidence="10">
    <location>
        <begin position="82"/>
        <end position="628"/>
    </location>
</feature>
<comment type="caution">
    <text evidence="12">The sequence shown here is derived from an EMBL/GenBank/DDBJ whole genome shotgun (WGS) entry which is preliminary data.</text>
</comment>
<evidence type="ECO:0000259" key="10">
    <source>
        <dbReference type="Pfam" id="PF00133"/>
    </source>
</evidence>
<dbReference type="GO" id="GO:0005524">
    <property type="term" value="F:ATP binding"/>
    <property type="evidence" value="ECO:0007669"/>
    <property type="project" value="UniProtKB-KW"/>
</dbReference>
<keyword evidence="14" id="KW-1185">Reference proteome</keyword>
<keyword evidence="3 9" id="KW-0436">Ligase</keyword>
<dbReference type="EC" id="6.1.1.5" evidence="2"/>
<evidence type="ECO:0000259" key="11">
    <source>
        <dbReference type="Pfam" id="PF08264"/>
    </source>
</evidence>
<dbReference type="PANTHER" id="PTHR42765:SF1">
    <property type="entry name" value="ISOLEUCINE--TRNA LIGASE, MITOCHONDRIAL"/>
    <property type="match status" value="1"/>
</dbReference>
<dbReference type="SUPFAM" id="SSF52374">
    <property type="entry name" value="Nucleotidylyl transferase"/>
    <property type="match status" value="1"/>
</dbReference>
<protein>
    <recommendedName>
        <fullName evidence="2">isoleucine--tRNA ligase</fullName>
        <ecNumber evidence="2">6.1.1.5</ecNumber>
    </recommendedName>
    <alternativeName>
        <fullName evidence="8">Isoleucyl-tRNA synthetase</fullName>
    </alternativeName>
</protein>
<keyword evidence="7 9" id="KW-0030">Aminoacyl-tRNA synthetase</keyword>
<dbReference type="InterPro" id="IPR001412">
    <property type="entry name" value="aa-tRNA-synth_I_CS"/>
</dbReference>
<dbReference type="CDD" id="cd07960">
    <property type="entry name" value="Anticodon_Ia_Ile_BEm"/>
    <property type="match status" value="1"/>
</dbReference>
<dbReference type="GO" id="GO:0002161">
    <property type="term" value="F:aminoacyl-tRNA deacylase activity"/>
    <property type="evidence" value="ECO:0007669"/>
    <property type="project" value="InterPro"/>
</dbReference>
<keyword evidence="5 9" id="KW-0067">ATP-binding</keyword>
<dbReference type="InterPro" id="IPR009008">
    <property type="entry name" value="Val/Leu/Ile-tRNA-synth_edit"/>
</dbReference>
<reference evidence="12" key="1">
    <citation type="submission" date="2021-02" db="EMBL/GenBank/DDBJ databases">
        <authorList>
            <person name="Nowell W R."/>
        </authorList>
    </citation>
    <scope>NUCLEOTIDE SEQUENCE</scope>
</reference>
<dbReference type="InterPro" id="IPR050081">
    <property type="entry name" value="Ile-tRNA_ligase"/>
</dbReference>
<dbReference type="OrthoDB" id="10264412at2759"/>
<dbReference type="Gene3D" id="1.10.730.20">
    <property type="match status" value="1"/>
</dbReference>
<organism evidence="12 14">
    <name type="scientific">Didymodactylos carnosus</name>
    <dbReference type="NCBI Taxonomy" id="1234261"/>
    <lineage>
        <taxon>Eukaryota</taxon>
        <taxon>Metazoa</taxon>
        <taxon>Spiralia</taxon>
        <taxon>Gnathifera</taxon>
        <taxon>Rotifera</taxon>
        <taxon>Eurotatoria</taxon>
        <taxon>Bdelloidea</taxon>
        <taxon>Philodinida</taxon>
        <taxon>Philodinidae</taxon>
        <taxon>Didymodactylos</taxon>
    </lineage>
</organism>
<dbReference type="PRINTS" id="PR00984">
    <property type="entry name" value="TRNASYNTHILE"/>
</dbReference>
<dbReference type="GO" id="GO:0005739">
    <property type="term" value="C:mitochondrion"/>
    <property type="evidence" value="ECO:0007669"/>
    <property type="project" value="TreeGrafter"/>
</dbReference>
<evidence type="ECO:0000256" key="2">
    <source>
        <dbReference type="ARBA" id="ARBA00013165"/>
    </source>
</evidence>
<feature type="domain" description="Methionyl/Valyl/Leucyl/Isoleucyl-tRNA synthetase anticodon-binding" evidence="11">
    <location>
        <begin position="680"/>
        <end position="816"/>
    </location>
</feature>
<dbReference type="InterPro" id="IPR014729">
    <property type="entry name" value="Rossmann-like_a/b/a_fold"/>
</dbReference>
<comment type="similarity">
    <text evidence="1 9">Belongs to the class-I aminoacyl-tRNA synthetase family.</text>
</comment>
<dbReference type="PROSITE" id="PS00178">
    <property type="entry name" value="AA_TRNA_LIGASE_I"/>
    <property type="match status" value="1"/>
</dbReference>
<gene>
    <name evidence="12" type="ORF">GPM918_LOCUS1583</name>
    <name evidence="13" type="ORF">SRO942_LOCUS1583</name>
</gene>
<dbReference type="PANTHER" id="PTHR42765">
    <property type="entry name" value="SOLEUCYL-TRNA SYNTHETASE"/>
    <property type="match status" value="1"/>
</dbReference>
<dbReference type="Gene3D" id="3.40.50.620">
    <property type="entry name" value="HUPs"/>
    <property type="match status" value="2"/>
</dbReference>
<dbReference type="Pfam" id="PF00133">
    <property type="entry name" value="tRNA-synt_1"/>
    <property type="match status" value="2"/>
</dbReference>
<dbReference type="InterPro" id="IPR033708">
    <property type="entry name" value="Anticodon_Ile_BEm"/>
</dbReference>
<keyword evidence="4 9" id="KW-0547">Nucleotide-binding</keyword>
<evidence type="ECO:0000256" key="6">
    <source>
        <dbReference type="ARBA" id="ARBA00022917"/>
    </source>
</evidence>
<evidence type="ECO:0000256" key="8">
    <source>
        <dbReference type="ARBA" id="ARBA00032665"/>
    </source>
</evidence>
<name>A0A813QC07_9BILA</name>
<accession>A0A813QC07</accession>
<dbReference type="InterPro" id="IPR013155">
    <property type="entry name" value="M/V/L/I-tRNA-synth_anticd-bd"/>
</dbReference>
<dbReference type="Pfam" id="PF08264">
    <property type="entry name" value="Anticodon_1"/>
    <property type="match status" value="1"/>
</dbReference>